<dbReference type="InterPro" id="IPR013517">
    <property type="entry name" value="FG-GAP"/>
</dbReference>
<comment type="caution">
    <text evidence="5">The sequence shown here is derived from an EMBL/GenBank/DDBJ whole genome shotgun (WGS) entry which is preliminary data.</text>
</comment>
<feature type="region of interest" description="Disordered" evidence="2">
    <location>
        <begin position="30"/>
        <end position="59"/>
    </location>
</feature>
<name>A0A7W5E384_9BACT</name>
<reference evidence="5 6" key="1">
    <citation type="submission" date="2020-08" db="EMBL/GenBank/DDBJ databases">
        <title>Genomic Encyclopedia of Type Strains, Phase III (KMG-III): the genomes of soil and plant-associated and newly described type strains.</title>
        <authorList>
            <person name="Whitman W."/>
        </authorList>
    </citation>
    <scope>NUCLEOTIDE SEQUENCE [LARGE SCALE GENOMIC DNA]</scope>
    <source>
        <strain evidence="5 6">CECT 8075</strain>
    </source>
</reference>
<evidence type="ECO:0000259" key="4">
    <source>
        <dbReference type="Pfam" id="PF07593"/>
    </source>
</evidence>
<dbReference type="PANTHER" id="PTHR16026:SF0">
    <property type="entry name" value="CARTILAGE ACIDIC PROTEIN 1"/>
    <property type="match status" value="1"/>
</dbReference>
<dbReference type="Pfam" id="PF13517">
    <property type="entry name" value="FG-GAP_3"/>
    <property type="match status" value="2"/>
</dbReference>
<dbReference type="Gene3D" id="1.25.40.10">
    <property type="entry name" value="Tetratricopeptide repeat domain"/>
    <property type="match status" value="2"/>
</dbReference>
<accession>A0A7W5E384</accession>
<dbReference type="Proteomes" id="UP000536179">
    <property type="component" value="Unassembled WGS sequence"/>
</dbReference>
<dbReference type="AlphaFoldDB" id="A0A7W5E384"/>
<proteinExistence type="predicted"/>
<dbReference type="PANTHER" id="PTHR16026">
    <property type="entry name" value="CARTILAGE ACIDIC PROTEIN 1"/>
    <property type="match status" value="1"/>
</dbReference>
<evidence type="ECO:0000256" key="3">
    <source>
        <dbReference type="SAM" id="SignalP"/>
    </source>
</evidence>
<evidence type="ECO:0000256" key="1">
    <source>
        <dbReference type="ARBA" id="ARBA00022729"/>
    </source>
</evidence>
<feature type="domain" description="ASPIC/UnbV" evidence="4">
    <location>
        <begin position="928"/>
        <end position="991"/>
    </location>
</feature>
<dbReference type="Gene3D" id="2.130.10.130">
    <property type="entry name" value="Integrin alpha, N-terminal"/>
    <property type="match status" value="1"/>
</dbReference>
<feature type="chain" id="PRO_5031485311" evidence="3">
    <location>
        <begin position="24"/>
        <end position="1008"/>
    </location>
</feature>
<protein>
    <submittedName>
        <fullName evidence="5">Tetratricopeptide (TPR) repeat protein</fullName>
    </submittedName>
</protein>
<dbReference type="Pfam" id="PF13432">
    <property type="entry name" value="TPR_16"/>
    <property type="match status" value="1"/>
</dbReference>
<dbReference type="RefSeq" id="WP_184307968.1">
    <property type="nucleotide sequence ID" value="NZ_JACHXU010000023.1"/>
</dbReference>
<dbReference type="SUPFAM" id="SSF69318">
    <property type="entry name" value="Integrin alpha N-terminal domain"/>
    <property type="match status" value="1"/>
</dbReference>
<keyword evidence="1 3" id="KW-0732">Signal</keyword>
<evidence type="ECO:0000313" key="6">
    <source>
        <dbReference type="Proteomes" id="UP000536179"/>
    </source>
</evidence>
<dbReference type="InterPro" id="IPR011990">
    <property type="entry name" value="TPR-like_helical_dom_sf"/>
</dbReference>
<dbReference type="InterPro" id="IPR011519">
    <property type="entry name" value="UnbV_ASPIC"/>
</dbReference>
<dbReference type="SUPFAM" id="SSF48452">
    <property type="entry name" value="TPR-like"/>
    <property type="match status" value="1"/>
</dbReference>
<dbReference type="InterPro" id="IPR027039">
    <property type="entry name" value="Crtac1"/>
</dbReference>
<keyword evidence="6" id="KW-1185">Reference proteome</keyword>
<dbReference type="Pfam" id="PF07593">
    <property type="entry name" value="UnbV_ASPIC"/>
    <property type="match status" value="1"/>
</dbReference>
<gene>
    <name evidence="5" type="ORF">FHS27_005226</name>
</gene>
<organism evidence="5 6">
    <name type="scientific">Aporhodopirellula rubra</name>
    <dbReference type="NCBI Taxonomy" id="980271"/>
    <lineage>
        <taxon>Bacteria</taxon>
        <taxon>Pseudomonadati</taxon>
        <taxon>Planctomycetota</taxon>
        <taxon>Planctomycetia</taxon>
        <taxon>Pirellulales</taxon>
        <taxon>Pirellulaceae</taxon>
        <taxon>Aporhodopirellula</taxon>
    </lineage>
</organism>
<dbReference type="EMBL" id="JACHXU010000023">
    <property type="protein sequence ID" value="MBB3209386.1"/>
    <property type="molecule type" value="Genomic_DNA"/>
</dbReference>
<evidence type="ECO:0000313" key="5">
    <source>
        <dbReference type="EMBL" id="MBB3209386.1"/>
    </source>
</evidence>
<sequence>MNHCVGCFRGLRICCLLICVALAASGCGDDQAREETPRGSESPASTLAQDTRPIPEPELPVSEITSSVQRDLNEVAGLIANRQIEDAQRVLTRCFIADPENVRAFELNGDLLWIANKHEEAIAAYRSMLEQGSPVPASLYRKTIDACLKSGHPFTAVEVLKLATEVYPKHSQFHYDLAGISAAIGVVEEAIPSLKTLVRHGVEDVESLVITSNPDRVKPDWKYLYGLVRSYPASEELQLGLAAIDFSNLRYRDAAEKLELLLDRQPDRDKARLLYGRCLVEIHDGERLQEWLANLPARLHDNAAYWYIAGRWAQTRQEYPQACFAFWSALQHDPTHFRAMTDLHQSLLQTDHDEIAQQVEEVVALETRLRSQLDDFFAAEQNSQRIAFSLADTLEQLGRQWEADGWAKLAVKMTDDLVSEPVPRAKAIRKQLTSQTPWQKQGVGLASRIDLSSMPRMKWEFANPSSRSLNQDALRAPMLANRSLEMGYDHTSIPGLEIGKHGFWIYQALGGGVSVIDFDLDGWPDLASAVLDGEPLRRNSSTNQLHRNLGGRFVPCHTQADYHDVGFGQGIAVGDFNGDGFPDLYDTNIGEAKYFQNNGDGTFTDMTNQIGVSGSRWGTSVVIADFDADGNADIFETCYCGGTDPYSKHCGGGSDVVTCSPLKFEAELDVLWRGQDELGVRDASGQLRSVAAPGRGLGLVAGFFDEAAGMDCYVANDMSANHLWSASDGERDVLLKEQGTIRGLGLSGISKAQASMGVAAADPDRDGDIDFYVTHFTTDYNTLYEQVAPGSWVDRTVQKGLLDPTMKFLGFGTQWVDLTNQNAMQLFVANGHVNQVEESGEAFRMQPQLFGQVSGGRWKQHEGNEVGEYFLNTHLGRAVAIADLNRDQLNDLIVTHVDTPSALLMNQTGEPGTAIRFYLKATRSHRDAIGAKVSVVRDGQVEVHQLLAGDGFLCSNERCIHIGLGEQSVAGDVTVSWPSGHVDRLGNLDAGHDFLLVENEPAFELATP</sequence>
<feature type="signal peptide" evidence="3">
    <location>
        <begin position="1"/>
        <end position="23"/>
    </location>
</feature>
<dbReference type="InterPro" id="IPR028994">
    <property type="entry name" value="Integrin_alpha_N"/>
</dbReference>
<evidence type="ECO:0000256" key="2">
    <source>
        <dbReference type="SAM" id="MobiDB-lite"/>
    </source>
</evidence>